<sequence>MTDSGCEGTEIWERDPTDRGQSKPKAHSDVVPLYAFRTPEDTMTTTTDHYLGIDLHKREAQVAVLDDEGEEVHVANVDLFEISQKHSSLAKTHTSVE</sequence>
<dbReference type="AlphaFoldDB" id="A0A4D6KAB6"/>
<evidence type="ECO:0000313" key="3">
    <source>
        <dbReference type="Proteomes" id="UP000297053"/>
    </source>
</evidence>
<feature type="region of interest" description="Disordered" evidence="1">
    <location>
        <begin position="1"/>
        <end position="27"/>
    </location>
</feature>
<dbReference type="Proteomes" id="UP000297053">
    <property type="component" value="Chromosome"/>
</dbReference>
<accession>A0A4D6KAB6</accession>
<name>A0A4D6KAB6_9EURY</name>
<dbReference type="EMBL" id="CP039375">
    <property type="protein sequence ID" value="QCD64784.1"/>
    <property type="molecule type" value="Genomic_DNA"/>
</dbReference>
<evidence type="ECO:0000256" key="1">
    <source>
        <dbReference type="SAM" id="MobiDB-lite"/>
    </source>
</evidence>
<protein>
    <recommendedName>
        <fullName evidence="4">Transposase</fullName>
    </recommendedName>
</protein>
<gene>
    <name evidence="2" type="ORF">E5139_03700</name>
</gene>
<feature type="compositionally biased region" description="Basic and acidic residues" evidence="1">
    <location>
        <begin position="11"/>
        <end position="21"/>
    </location>
</feature>
<evidence type="ECO:0008006" key="4">
    <source>
        <dbReference type="Google" id="ProtNLM"/>
    </source>
</evidence>
<organism evidence="2 3">
    <name type="scientific">Halomicrobium mukohataei</name>
    <dbReference type="NCBI Taxonomy" id="57705"/>
    <lineage>
        <taxon>Archaea</taxon>
        <taxon>Methanobacteriati</taxon>
        <taxon>Methanobacteriota</taxon>
        <taxon>Stenosarchaea group</taxon>
        <taxon>Halobacteria</taxon>
        <taxon>Halobacteriales</taxon>
        <taxon>Haloarculaceae</taxon>
        <taxon>Halomicrobium</taxon>
    </lineage>
</organism>
<reference evidence="2 3" key="1">
    <citation type="submission" date="2019-04" db="EMBL/GenBank/DDBJ databases">
        <title>Complete genome sequence of Arthrobacter sp. ZXY-2 associated with effective atrazine degradation and salt adaptation.</title>
        <authorList>
            <person name="Zhao X."/>
        </authorList>
    </citation>
    <scope>NUCLEOTIDE SEQUENCE [LARGE SCALE GENOMIC DNA]</scope>
    <source>
        <strain evidence="3">ZP60</strain>
    </source>
</reference>
<reference evidence="2 3" key="2">
    <citation type="submission" date="2019-04" db="EMBL/GenBank/DDBJ databases">
        <authorList>
            <person name="Yang S."/>
            <person name="Wei W."/>
        </authorList>
    </citation>
    <scope>NUCLEOTIDE SEQUENCE [LARGE SCALE GENOMIC DNA]</scope>
    <source>
        <strain evidence="3">ZP60</strain>
    </source>
</reference>
<proteinExistence type="predicted"/>
<dbReference type="KEGG" id="halz:E5139_03700"/>
<evidence type="ECO:0000313" key="2">
    <source>
        <dbReference type="EMBL" id="QCD64784.1"/>
    </source>
</evidence>